<keyword evidence="3" id="KW-1185">Reference proteome</keyword>
<gene>
    <name evidence="2" type="ORF">C7M84_007206</name>
</gene>
<dbReference type="Proteomes" id="UP000283509">
    <property type="component" value="Unassembled WGS sequence"/>
</dbReference>
<accession>A0A3R7QC88</accession>
<evidence type="ECO:0000313" key="2">
    <source>
        <dbReference type="EMBL" id="ROT74273.1"/>
    </source>
</evidence>
<dbReference type="AlphaFoldDB" id="A0A3R7QC88"/>
<dbReference type="GO" id="GO:0031048">
    <property type="term" value="P:regulatory ncRNA-mediated heterochromatin formation"/>
    <property type="evidence" value="ECO:0007669"/>
    <property type="project" value="TreeGrafter"/>
</dbReference>
<dbReference type="PANTHER" id="PTHR21357">
    <property type="entry name" value="FAM172 FAMILY PROTEIN HOMOLOG CG10038"/>
    <property type="match status" value="1"/>
</dbReference>
<dbReference type="EMBL" id="QCYY01001915">
    <property type="protein sequence ID" value="ROT74273.1"/>
    <property type="molecule type" value="Genomic_DNA"/>
</dbReference>
<reference evidence="2 3" key="2">
    <citation type="submission" date="2019-01" db="EMBL/GenBank/DDBJ databases">
        <title>The decoding of complex shrimp genome reveals the adaptation for benthos swimmer, frequently molting mechanism and breeding impact on genome.</title>
        <authorList>
            <person name="Sun Y."/>
            <person name="Gao Y."/>
            <person name="Yu Y."/>
        </authorList>
    </citation>
    <scope>NUCLEOTIDE SEQUENCE [LARGE SCALE GENOMIC DNA]</scope>
    <source>
        <tissue evidence="2">Muscle</tissue>
    </source>
</reference>
<comment type="caution">
    <text evidence="2">The sequence shown here is derived from an EMBL/GenBank/DDBJ whole genome shotgun (WGS) entry which is preliminary data.</text>
</comment>
<protein>
    <recommendedName>
        <fullName evidence="1">Arb2 domain-containing protein</fullName>
    </recommendedName>
</protein>
<dbReference type="InterPro" id="IPR048263">
    <property type="entry name" value="Arb2"/>
</dbReference>
<reference evidence="2 3" key="1">
    <citation type="submission" date="2018-04" db="EMBL/GenBank/DDBJ databases">
        <authorList>
            <person name="Zhang X."/>
            <person name="Yuan J."/>
            <person name="Li F."/>
            <person name="Xiang J."/>
        </authorList>
    </citation>
    <scope>NUCLEOTIDE SEQUENCE [LARGE SCALE GENOMIC DNA]</scope>
    <source>
        <tissue evidence="2">Muscle</tissue>
    </source>
</reference>
<sequence length="168" mass="18843">MATPDPPFPDTLAGFGYEFKDGQLKNIQTGDPYVFAVRPDDQAYNQSYYDALGELVLQEVYKLVKREAGMVKAPIPLGSRPEDPQTFVFVSSDFMTNHDKILVLIQGSGAVRAGQWSRKLTINNSIDVGTQIPYLQLARREGYAVLVLNPNDNYRVVNNQKQIIKVSF</sequence>
<dbReference type="GO" id="GO:0035197">
    <property type="term" value="F:siRNA binding"/>
    <property type="evidence" value="ECO:0007669"/>
    <property type="project" value="TreeGrafter"/>
</dbReference>
<name>A0A3R7QC88_PENVA</name>
<dbReference type="OrthoDB" id="421951at2759"/>
<organism evidence="2 3">
    <name type="scientific">Penaeus vannamei</name>
    <name type="common">Whiteleg shrimp</name>
    <name type="synonym">Litopenaeus vannamei</name>
    <dbReference type="NCBI Taxonomy" id="6689"/>
    <lineage>
        <taxon>Eukaryota</taxon>
        <taxon>Metazoa</taxon>
        <taxon>Ecdysozoa</taxon>
        <taxon>Arthropoda</taxon>
        <taxon>Crustacea</taxon>
        <taxon>Multicrustacea</taxon>
        <taxon>Malacostraca</taxon>
        <taxon>Eumalacostraca</taxon>
        <taxon>Eucarida</taxon>
        <taxon>Decapoda</taxon>
        <taxon>Dendrobranchiata</taxon>
        <taxon>Penaeoidea</taxon>
        <taxon>Penaeidae</taxon>
        <taxon>Penaeus</taxon>
    </lineage>
</organism>
<dbReference type="GO" id="GO:0005634">
    <property type="term" value="C:nucleus"/>
    <property type="evidence" value="ECO:0007669"/>
    <property type="project" value="TreeGrafter"/>
</dbReference>
<evidence type="ECO:0000259" key="1">
    <source>
        <dbReference type="Pfam" id="PF22749"/>
    </source>
</evidence>
<dbReference type="InterPro" id="IPR053858">
    <property type="entry name" value="Arb2_dom"/>
</dbReference>
<feature type="domain" description="Arb2" evidence="1">
    <location>
        <begin position="8"/>
        <end position="154"/>
    </location>
</feature>
<dbReference type="PANTHER" id="PTHR21357:SF4">
    <property type="entry name" value="FAM172 FAMILY PROTEIN HOMOLOG CG10038"/>
    <property type="match status" value="1"/>
</dbReference>
<dbReference type="Pfam" id="PF22749">
    <property type="entry name" value="Arb2"/>
    <property type="match status" value="1"/>
</dbReference>
<proteinExistence type="predicted"/>
<evidence type="ECO:0000313" key="3">
    <source>
        <dbReference type="Proteomes" id="UP000283509"/>
    </source>
</evidence>